<evidence type="ECO:0000259" key="2">
    <source>
        <dbReference type="Pfam" id="PF12842"/>
    </source>
</evidence>
<feature type="domain" description="CCR4-NOT transcription complex subunit 1" evidence="2">
    <location>
        <begin position="33"/>
        <end position="70"/>
    </location>
</feature>
<reference evidence="3 4" key="1">
    <citation type="journal article" date="2023" name="Hortic Res">
        <title>The complete reference genome for grapevine (Vitis vinifera L.) genetics and breeding.</title>
        <authorList>
            <person name="Shi X."/>
            <person name="Cao S."/>
            <person name="Wang X."/>
            <person name="Huang S."/>
            <person name="Wang Y."/>
            <person name="Liu Z."/>
            <person name="Liu W."/>
            <person name="Leng X."/>
            <person name="Peng Y."/>
            <person name="Wang N."/>
            <person name="Wang Y."/>
            <person name="Ma Z."/>
            <person name="Xu X."/>
            <person name="Zhang F."/>
            <person name="Xue H."/>
            <person name="Zhong H."/>
            <person name="Wang Y."/>
            <person name="Zhang K."/>
            <person name="Velt A."/>
            <person name="Avia K."/>
            <person name="Holtgrawe D."/>
            <person name="Grimplet J."/>
            <person name="Matus J.T."/>
            <person name="Ware D."/>
            <person name="Wu X."/>
            <person name="Wang H."/>
            <person name="Liu C."/>
            <person name="Fang Y."/>
            <person name="Rustenholz C."/>
            <person name="Cheng Z."/>
            <person name="Xiao H."/>
            <person name="Zhou Y."/>
        </authorList>
    </citation>
    <scope>NUCLEOTIDE SEQUENCE [LARGE SCALE GENOMIC DNA]</scope>
    <source>
        <strain evidence="4">cv. Pinot noir / PN40024</strain>
        <tissue evidence="3">Leaf</tissue>
    </source>
</reference>
<dbReference type="Pfam" id="PF12842">
    <property type="entry name" value="DUF3819"/>
    <property type="match status" value="1"/>
</dbReference>
<protein>
    <recommendedName>
        <fullName evidence="2">CCR4-NOT transcription complex subunit 1 domain-containing protein</fullName>
    </recommendedName>
</protein>
<evidence type="ECO:0000313" key="4">
    <source>
        <dbReference type="Proteomes" id="UP001227230"/>
    </source>
</evidence>
<gene>
    <name evidence="3" type="ORF">VitviT2T_006504</name>
</gene>
<feature type="signal peptide" evidence="1">
    <location>
        <begin position="1"/>
        <end position="19"/>
    </location>
</feature>
<feature type="chain" id="PRO_5046566375" description="CCR4-NOT transcription complex subunit 1 domain-containing protein" evidence="1">
    <location>
        <begin position="20"/>
        <end position="190"/>
    </location>
</feature>
<keyword evidence="1" id="KW-0732">Signal</keyword>
<keyword evidence="4" id="KW-1185">Reference proteome</keyword>
<dbReference type="EMBL" id="CP126652">
    <property type="protein sequence ID" value="WJZ87101.1"/>
    <property type="molecule type" value="Genomic_DNA"/>
</dbReference>
<dbReference type="Proteomes" id="UP001227230">
    <property type="component" value="Chromosome 5"/>
</dbReference>
<accession>A0ABY9BXB6</accession>
<organism evidence="3 4">
    <name type="scientific">Vitis vinifera</name>
    <name type="common">Grape</name>
    <dbReference type="NCBI Taxonomy" id="29760"/>
    <lineage>
        <taxon>Eukaryota</taxon>
        <taxon>Viridiplantae</taxon>
        <taxon>Streptophyta</taxon>
        <taxon>Embryophyta</taxon>
        <taxon>Tracheophyta</taxon>
        <taxon>Spermatophyta</taxon>
        <taxon>Magnoliopsida</taxon>
        <taxon>eudicotyledons</taxon>
        <taxon>Gunneridae</taxon>
        <taxon>Pentapetalae</taxon>
        <taxon>rosids</taxon>
        <taxon>Vitales</taxon>
        <taxon>Vitaceae</taxon>
        <taxon>Viteae</taxon>
        <taxon>Vitis</taxon>
    </lineage>
</organism>
<sequence>MSSLVSLIWVCGLNPQVTTDETAFKMPDLNIGTELLEQALPFLTNDNLDLGCVVIEHAATEKALPTIDEASCEKATKPTAVHVNSLNVVLPFYSSKLTKDPIGKPLQESLKRTRSGYAANSVGLHETGSFRKPLMESMEPENKTMRRFLSSEEDGDKWADLLPDSKGFEAALIAAVLGSAIEKGEKTDLE</sequence>
<dbReference type="InterPro" id="IPR024557">
    <property type="entry name" value="CNOT1_dom_4"/>
</dbReference>
<evidence type="ECO:0000256" key="1">
    <source>
        <dbReference type="SAM" id="SignalP"/>
    </source>
</evidence>
<evidence type="ECO:0000313" key="3">
    <source>
        <dbReference type="EMBL" id="WJZ87101.1"/>
    </source>
</evidence>
<proteinExistence type="predicted"/>
<name>A0ABY9BXB6_VITVI</name>